<keyword evidence="3" id="KW-1185">Reference proteome</keyword>
<dbReference type="Gene3D" id="3.10.450.50">
    <property type="match status" value="1"/>
</dbReference>
<name>A0ABN2G2W8_9ACTN</name>
<dbReference type="InterPro" id="IPR037401">
    <property type="entry name" value="SnoaL-like"/>
</dbReference>
<dbReference type="EMBL" id="BAAANY010000004">
    <property type="protein sequence ID" value="GAA1664044.1"/>
    <property type="molecule type" value="Genomic_DNA"/>
</dbReference>
<dbReference type="PANTHER" id="PTHR41252:SF1">
    <property type="entry name" value="BLR2505 PROTEIN"/>
    <property type="match status" value="1"/>
</dbReference>
<sequence length="180" mass="19292">MARALSWLWTESPVGCTSELQVGFPPALSTVDGDAGVMRTKTDLSVLESMYAAEGEYLAAGGPGKASFAPLAPYFAPDVVLHQAAALPYGGTWRGHDGMERFFVAMSQAWEAFEMVEQAYLATADPLVVLTQVQARARATGRELEFPILQTITVRDERIAGVRPFYWDTAAIAAACSAGA</sequence>
<evidence type="ECO:0000313" key="3">
    <source>
        <dbReference type="Proteomes" id="UP001500618"/>
    </source>
</evidence>
<dbReference type="PANTHER" id="PTHR41252">
    <property type="entry name" value="BLR2505 PROTEIN"/>
    <property type="match status" value="1"/>
</dbReference>
<dbReference type="InterPro" id="IPR032710">
    <property type="entry name" value="NTF2-like_dom_sf"/>
</dbReference>
<dbReference type="SUPFAM" id="SSF54427">
    <property type="entry name" value="NTF2-like"/>
    <property type="match status" value="1"/>
</dbReference>
<gene>
    <name evidence="2" type="ORF">GCM10009765_11980</name>
</gene>
<comment type="caution">
    <text evidence="2">The sequence shown here is derived from an EMBL/GenBank/DDBJ whole genome shotgun (WGS) entry which is preliminary data.</text>
</comment>
<evidence type="ECO:0000313" key="2">
    <source>
        <dbReference type="EMBL" id="GAA1664044.1"/>
    </source>
</evidence>
<accession>A0ABN2G2W8</accession>
<evidence type="ECO:0000259" key="1">
    <source>
        <dbReference type="Pfam" id="PF12680"/>
    </source>
</evidence>
<feature type="domain" description="SnoaL-like" evidence="1">
    <location>
        <begin position="68"/>
        <end position="160"/>
    </location>
</feature>
<dbReference type="Proteomes" id="UP001500618">
    <property type="component" value="Unassembled WGS sequence"/>
</dbReference>
<dbReference type="Pfam" id="PF12680">
    <property type="entry name" value="SnoaL_2"/>
    <property type="match status" value="1"/>
</dbReference>
<protein>
    <recommendedName>
        <fullName evidence="1">SnoaL-like domain-containing protein</fullName>
    </recommendedName>
</protein>
<reference evidence="2 3" key="1">
    <citation type="journal article" date="2019" name="Int. J. Syst. Evol. Microbiol.">
        <title>The Global Catalogue of Microorganisms (GCM) 10K type strain sequencing project: providing services to taxonomists for standard genome sequencing and annotation.</title>
        <authorList>
            <consortium name="The Broad Institute Genomics Platform"/>
            <consortium name="The Broad Institute Genome Sequencing Center for Infectious Disease"/>
            <person name="Wu L."/>
            <person name="Ma J."/>
        </authorList>
    </citation>
    <scope>NUCLEOTIDE SEQUENCE [LARGE SCALE GENOMIC DNA]</scope>
    <source>
        <strain evidence="2 3">JCM 14718</strain>
    </source>
</reference>
<organism evidence="2 3">
    <name type="scientific">Fodinicola feengrottensis</name>
    <dbReference type="NCBI Taxonomy" id="435914"/>
    <lineage>
        <taxon>Bacteria</taxon>
        <taxon>Bacillati</taxon>
        <taxon>Actinomycetota</taxon>
        <taxon>Actinomycetes</taxon>
        <taxon>Mycobacteriales</taxon>
        <taxon>Fodinicola</taxon>
    </lineage>
</organism>
<proteinExistence type="predicted"/>